<dbReference type="SUPFAM" id="SSF49503">
    <property type="entry name" value="Cupredoxins"/>
    <property type="match status" value="1"/>
</dbReference>
<evidence type="ECO:0000256" key="1">
    <source>
        <dbReference type="ARBA" id="ARBA00004418"/>
    </source>
</evidence>
<name>A0ABT2BF75_9BURK</name>
<keyword evidence="3" id="KW-0812">Transmembrane</keyword>
<keyword evidence="3" id="KW-1133">Transmembrane helix</keyword>
<evidence type="ECO:0008006" key="6">
    <source>
        <dbReference type="Google" id="ProtNLM"/>
    </source>
</evidence>
<dbReference type="RefSeq" id="WP_258854537.1">
    <property type="nucleotide sequence ID" value="NZ_JANUGV010000001.1"/>
</dbReference>
<accession>A0ABT2BF75</accession>
<evidence type="ECO:0000313" key="4">
    <source>
        <dbReference type="EMBL" id="MCS0606735.1"/>
    </source>
</evidence>
<dbReference type="Gene3D" id="2.60.40.420">
    <property type="entry name" value="Cupredoxins - blue copper proteins"/>
    <property type="match status" value="1"/>
</dbReference>
<comment type="subcellular location">
    <subcellularLocation>
        <location evidence="1">Periplasm</location>
    </subcellularLocation>
</comment>
<organism evidence="4 5">
    <name type="scientific">Massilia solisilvae</name>
    <dbReference type="NCBI Taxonomy" id="1811225"/>
    <lineage>
        <taxon>Bacteria</taxon>
        <taxon>Pseudomonadati</taxon>
        <taxon>Pseudomonadota</taxon>
        <taxon>Betaproteobacteria</taxon>
        <taxon>Burkholderiales</taxon>
        <taxon>Oxalobacteraceae</taxon>
        <taxon>Telluria group</taxon>
        <taxon>Massilia</taxon>
    </lineage>
</organism>
<feature type="transmembrane region" description="Helical" evidence="3">
    <location>
        <begin position="26"/>
        <end position="46"/>
    </location>
</feature>
<protein>
    <recommendedName>
        <fullName evidence="6">EfeO-type cupredoxin-like domain-containing protein</fullName>
    </recommendedName>
</protein>
<feature type="region of interest" description="Disordered" evidence="2">
    <location>
        <begin position="1"/>
        <end position="21"/>
    </location>
</feature>
<reference evidence="4 5" key="1">
    <citation type="submission" date="2022-08" db="EMBL/GenBank/DDBJ databases">
        <title>Reclassification of Massilia species as members of the genera Telluria, Duganella, Pseudoduganella, Mokoshia gen. nov. and Zemynaea gen. nov. using orthogonal and non-orthogonal genome-based approaches.</title>
        <authorList>
            <person name="Bowman J.P."/>
        </authorList>
    </citation>
    <scope>NUCLEOTIDE SEQUENCE [LARGE SCALE GENOMIC DNA]</scope>
    <source>
        <strain evidence="4 5">JCM 31607</strain>
    </source>
</reference>
<dbReference type="InterPro" id="IPR008972">
    <property type="entry name" value="Cupredoxin"/>
</dbReference>
<dbReference type="Proteomes" id="UP001205861">
    <property type="component" value="Unassembled WGS sequence"/>
</dbReference>
<gene>
    <name evidence="4" type="ORF">NX773_00975</name>
</gene>
<evidence type="ECO:0000256" key="3">
    <source>
        <dbReference type="SAM" id="Phobius"/>
    </source>
</evidence>
<dbReference type="EMBL" id="JANUGV010000001">
    <property type="protein sequence ID" value="MCS0606735.1"/>
    <property type="molecule type" value="Genomic_DNA"/>
</dbReference>
<comment type="caution">
    <text evidence="4">The sequence shown here is derived from an EMBL/GenBank/DDBJ whole genome shotgun (WGS) entry which is preliminary data.</text>
</comment>
<evidence type="ECO:0000313" key="5">
    <source>
        <dbReference type="Proteomes" id="UP001205861"/>
    </source>
</evidence>
<evidence type="ECO:0000256" key="2">
    <source>
        <dbReference type="SAM" id="MobiDB-lite"/>
    </source>
</evidence>
<keyword evidence="3" id="KW-0472">Membrane</keyword>
<sequence>MSSDSPTVNQRRRPGQDMLRRRRPQLAAGAAMVALLLWGAFAPLAGNSRELPVEIPAGTDARRLQGEPVELLPQLVTLTLGVQDVLLLRNRDKVPQVFGPVLVMPGQEFRLPFEQAGDYQFNCSAHASGQMTVRVVGQPDPGWDRLRWRARKLVHELRYLPLVGPRSG</sequence>
<keyword evidence="5" id="KW-1185">Reference proteome</keyword>
<proteinExistence type="predicted"/>